<sequence length="134" mass="14809">MMEKGDYDAVIVCLGSGANFLPELSGRLPLVMWGVIAHLQLPDHIREDYRKKQPLYFQMHGLLSRTSNIVFGVNIEWKSRNSSRYVPEKASKALEELLPKASAMNSLAAQQNVSTGYLQGLVPGACSTMLGLEN</sequence>
<proteinExistence type="predicted"/>
<dbReference type="Proteomes" id="UP000823775">
    <property type="component" value="Unassembled WGS sequence"/>
</dbReference>
<gene>
    <name evidence="1" type="ORF">HAX54_018159</name>
</gene>
<reference evidence="1 2" key="1">
    <citation type="journal article" date="2021" name="BMC Genomics">
        <title>Datura genome reveals duplications of psychoactive alkaloid biosynthetic genes and high mutation rate following tissue culture.</title>
        <authorList>
            <person name="Rajewski A."/>
            <person name="Carter-House D."/>
            <person name="Stajich J."/>
            <person name="Litt A."/>
        </authorList>
    </citation>
    <scope>NUCLEOTIDE SEQUENCE [LARGE SCALE GENOMIC DNA]</scope>
    <source>
        <strain evidence="1">AR-01</strain>
    </source>
</reference>
<accession>A0ABS8ULR6</accession>
<organism evidence="1 2">
    <name type="scientific">Datura stramonium</name>
    <name type="common">Jimsonweed</name>
    <name type="synonym">Common thornapple</name>
    <dbReference type="NCBI Taxonomy" id="4076"/>
    <lineage>
        <taxon>Eukaryota</taxon>
        <taxon>Viridiplantae</taxon>
        <taxon>Streptophyta</taxon>
        <taxon>Embryophyta</taxon>
        <taxon>Tracheophyta</taxon>
        <taxon>Spermatophyta</taxon>
        <taxon>Magnoliopsida</taxon>
        <taxon>eudicotyledons</taxon>
        <taxon>Gunneridae</taxon>
        <taxon>Pentapetalae</taxon>
        <taxon>asterids</taxon>
        <taxon>lamiids</taxon>
        <taxon>Solanales</taxon>
        <taxon>Solanaceae</taxon>
        <taxon>Solanoideae</taxon>
        <taxon>Datureae</taxon>
        <taxon>Datura</taxon>
    </lineage>
</organism>
<protein>
    <submittedName>
        <fullName evidence="1">Uncharacterized protein</fullName>
    </submittedName>
</protein>
<keyword evidence="2" id="KW-1185">Reference proteome</keyword>
<name>A0ABS8ULR6_DATST</name>
<evidence type="ECO:0000313" key="2">
    <source>
        <dbReference type="Proteomes" id="UP000823775"/>
    </source>
</evidence>
<dbReference type="EMBL" id="JACEIK010002230">
    <property type="protein sequence ID" value="MCD9559837.1"/>
    <property type="molecule type" value="Genomic_DNA"/>
</dbReference>
<comment type="caution">
    <text evidence="1">The sequence shown here is derived from an EMBL/GenBank/DDBJ whole genome shotgun (WGS) entry which is preliminary data.</text>
</comment>
<evidence type="ECO:0000313" key="1">
    <source>
        <dbReference type="EMBL" id="MCD9559837.1"/>
    </source>
</evidence>